<protein>
    <submittedName>
        <fullName evidence="1">Uncharacterized protein</fullName>
    </submittedName>
</protein>
<keyword evidence="2" id="KW-1185">Reference proteome</keyword>
<organism evidence="1 2">
    <name type="scientific">Naganishia vaughanmartiniae</name>
    <dbReference type="NCBI Taxonomy" id="1424756"/>
    <lineage>
        <taxon>Eukaryota</taxon>
        <taxon>Fungi</taxon>
        <taxon>Dikarya</taxon>
        <taxon>Basidiomycota</taxon>
        <taxon>Agaricomycotina</taxon>
        <taxon>Tremellomycetes</taxon>
        <taxon>Filobasidiales</taxon>
        <taxon>Filobasidiaceae</taxon>
        <taxon>Naganishia</taxon>
    </lineage>
</organism>
<dbReference type="Proteomes" id="UP001243375">
    <property type="component" value="Unassembled WGS sequence"/>
</dbReference>
<accession>A0ACC2XLS7</accession>
<proteinExistence type="predicted"/>
<sequence length="445" mass="48843">MTLYATIKNIISYTIMAYHFYPTVEQWHMKSVPLPLLEGLDLMYHPGLRLFKCTVCQVFIQPRSAWTHSYWTHSYTMSGPTKAALDAHFANPGWTKPHPPADIGVPLPPIDNLPIVAGFQCTLQECGYITEKENSLKSHFASKHKCPFDEDYVLKINATKLVIGAPPIWISVSGEPGTNAPDDDTIRSSPVPSSVVAADQHGADQQTSDTIDAISNDLKQVDAGERSPSSSPPIPTRRSTRRLIQEPEYMGSDNEDSVESEPGSMKEDASYTPAVSPAPVAAPAIAYSLRGQRQELSATPLPPKRARARRRRIPVAMTVTTAPTPIANQPERSRPSSSTFQAPQDSARLGASRAVTISSRESMTAVEPDVQPSSSSSSLKRRRVDSAVSAGKSPVDRDIFCLLSILVNRNPCQRSWNLEQLDESSFCPARLVGSDWHVIPSKIRF</sequence>
<comment type="caution">
    <text evidence="1">The sequence shown here is derived from an EMBL/GenBank/DDBJ whole genome shotgun (WGS) entry which is preliminary data.</text>
</comment>
<gene>
    <name evidence="1" type="ORF">QFC22_001199</name>
</gene>
<reference evidence="1" key="1">
    <citation type="submission" date="2023-04" db="EMBL/GenBank/DDBJ databases">
        <title>Draft Genome sequencing of Naganishia species isolated from polar environments using Oxford Nanopore Technology.</title>
        <authorList>
            <person name="Leo P."/>
            <person name="Venkateswaran K."/>
        </authorList>
    </citation>
    <scope>NUCLEOTIDE SEQUENCE</scope>
    <source>
        <strain evidence="1">MNA-CCFEE 5425</strain>
    </source>
</reference>
<name>A0ACC2XLS7_9TREE</name>
<evidence type="ECO:0000313" key="2">
    <source>
        <dbReference type="Proteomes" id="UP001243375"/>
    </source>
</evidence>
<evidence type="ECO:0000313" key="1">
    <source>
        <dbReference type="EMBL" id="KAJ9124399.1"/>
    </source>
</evidence>
<dbReference type="EMBL" id="JASBWU010000002">
    <property type="protein sequence ID" value="KAJ9124399.1"/>
    <property type="molecule type" value="Genomic_DNA"/>
</dbReference>